<proteinExistence type="predicted"/>
<comment type="caution">
    <text evidence="1">The sequence shown here is derived from an EMBL/GenBank/DDBJ whole genome shotgun (WGS) entry which is preliminary data.</text>
</comment>
<gene>
    <name evidence="1" type="ORF">CRV2_00021353</name>
</gene>
<evidence type="ECO:0000313" key="2">
    <source>
        <dbReference type="Proteomes" id="UP000836387"/>
    </source>
</evidence>
<organism evidence="1 2">
    <name type="scientific">Clonostachys rosea f. rosea IK726</name>
    <dbReference type="NCBI Taxonomy" id="1349383"/>
    <lineage>
        <taxon>Eukaryota</taxon>
        <taxon>Fungi</taxon>
        <taxon>Dikarya</taxon>
        <taxon>Ascomycota</taxon>
        <taxon>Pezizomycotina</taxon>
        <taxon>Sordariomycetes</taxon>
        <taxon>Hypocreomycetidae</taxon>
        <taxon>Hypocreales</taxon>
        <taxon>Bionectriaceae</taxon>
        <taxon>Clonostachys</taxon>
    </lineage>
</organism>
<keyword evidence="2" id="KW-1185">Reference proteome</keyword>
<accession>A0ACA9U9S4</accession>
<sequence length="503" mass="56191">MRWQRRQMRVSRRQRMSWSPIRRTSRLFIRNLPYGSSEDEIREWFEQFGPIQEQGICLGTFRGVVTAVEAFQAMDGSTFQGRLIHIIPADAKRDAGLMNGKFQKLPLKKQNMIRKKAEASSSTFNWNSLFMSQDAVNASVASRLGVSKSELLDPTSADAGVKQAIAETTVIQETKAYFVANGVDLGAFKSQKRGDTAILVKNFPYGTTMEELRSLFEEHGPVLKVLMPPSGTIAIIQFTKANHAKAAFGKLAYRRIKDSVLFLEKAPKDSSAATDRPVGHQKPNVDDLLSRGDTTDDVVETTSLFVRNLNFDTTTSRLAEAFESLDGFVMGFGFVEFLNKSQAQDALKVMDGVPSRLDAAEERKRDDKAKKAAGQRTKIIIKNLPFQATRKDIRALFGTYGQLRSVRVPKKADYTSRGFAFADFVTPREAENALNSLRDTHLLGRKLVLDFAEAEALDAEEEIEKMQRKVGGQVNKMALQQLVGRGRQKINIGDNDEEEGFDG</sequence>
<dbReference type="EMBL" id="CADEHS020000144">
    <property type="protein sequence ID" value="CAG9950096.1"/>
    <property type="molecule type" value="Genomic_DNA"/>
</dbReference>
<evidence type="ECO:0000313" key="1">
    <source>
        <dbReference type="EMBL" id="CAG9950096.1"/>
    </source>
</evidence>
<reference evidence="1" key="2">
    <citation type="submission" date="2021-10" db="EMBL/GenBank/DDBJ databases">
        <authorList>
            <person name="Piombo E."/>
        </authorList>
    </citation>
    <scope>NUCLEOTIDE SEQUENCE</scope>
</reference>
<name>A0ACA9U9S4_BIOOC</name>
<reference evidence="1" key="1">
    <citation type="submission" date="2020-04" db="EMBL/GenBank/DDBJ databases">
        <authorList>
            <person name="Broberg M."/>
        </authorList>
    </citation>
    <scope>NUCLEOTIDE SEQUENCE</scope>
</reference>
<protein>
    <submittedName>
        <fullName evidence="1">Uncharacterized protein</fullName>
    </submittedName>
</protein>
<dbReference type="Proteomes" id="UP000836387">
    <property type="component" value="Unassembled WGS sequence"/>
</dbReference>